<proteinExistence type="predicted"/>
<feature type="transmembrane region" description="Helical" evidence="7">
    <location>
        <begin position="85"/>
        <end position="105"/>
    </location>
</feature>
<dbReference type="OrthoDB" id="9778341at2"/>
<evidence type="ECO:0000256" key="3">
    <source>
        <dbReference type="ARBA" id="ARBA00022519"/>
    </source>
</evidence>
<dbReference type="InterPro" id="IPR035952">
    <property type="entry name" value="Rhomboid-like_sf"/>
</dbReference>
<keyword evidence="10" id="KW-0378">Hydrolase</keyword>
<evidence type="ECO:0000256" key="7">
    <source>
        <dbReference type="SAM" id="Phobius"/>
    </source>
</evidence>
<feature type="domain" description="Peptidase S54 rhomboid" evidence="8">
    <location>
        <begin position="139"/>
        <end position="278"/>
    </location>
</feature>
<dbReference type="PANTHER" id="PTHR43066">
    <property type="entry name" value="RHOMBOID-RELATED PROTEIN"/>
    <property type="match status" value="1"/>
</dbReference>
<dbReference type="GO" id="GO:0006508">
    <property type="term" value="P:proteolysis"/>
    <property type="evidence" value="ECO:0007669"/>
    <property type="project" value="UniProtKB-KW"/>
</dbReference>
<accession>A0A2Z4RCZ8</accession>
<dbReference type="RefSeq" id="WP_110962584.1">
    <property type="nucleotide sequence ID" value="NZ_CP029693.1"/>
</dbReference>
<feature type="transmembrane region" description="Helical" evidence="7">
    <location>
        <begin position="177"/>
        <end position="198"/>
    </location>
</feature>
<keyword evidence="6 7" id="KW-0472">Membrane</keyword>
<dbReference type="Pfam" id="PF16733">
    <property type="entry name" value="NRho"/>
    <property type="match status" value="1"/>
</dbReference>
<evidence type="ECO:0000313" key="11">
    <source>
        <dbReference type="Proteomes" id="UP000250299"/>
    </source>
</evidence>
<comment type="subcellular location">
    <subcellularLocation>
        <location evidence="1">Membrane</location>
        <topology evidence="1">Multi-pass membrane protein</topology>
    </subcellularLocation>
</comment>
<sequence>MSKVAVLRLPLAVDLSGFVKLLQRMQVPHRVSEEAGEQVLWVPDNISEDVRALYERFPAGDPEQQLDIPVAQTVRRPGFLEQVRYAKATAVVLLLSILVGTLTQLGENFSTLHWFTFLDFRVAGEYIHFTPLATSLAEGQWWRLVSPMLIHFGILHLAMNGMWYWELGRRIESRQGTINLIGLTLLFSLASNYAQYLYTGPSLFGGLSGVLYGLLGHCWIFQLLAPNAAYRLPRGVLVMMLVWLLLCMSGLVSMIGFGEIANAAHVSGLLVGCLTGLLGGLYNRRKLAA</sequence>
<dbReference type="SUPFAM" id="SSF144091">
    <property type="entry name" value="Rhomboid-like"/>
    <property type="match status" value="1"/>
</dbReference>
<dbReference type="GO" id="GO:0016020">
    <property type="term" value="C:membrane"/>
    <property type="evidence" value="ECO:0007669"/>
    <property type="project" value="UniProtKB-SubCell"/>
</dbReference>
<feature type="transmembrane region" description="Helical" evidence="7">
    <location>
        <begin position="263"/>
        <end position="282"/>
    </location>
</feature>
<feature type="domain" description="Rhomboid protease N-terminal" evidence="9">
    <location>
        <begin position="1"/>
        <end position="66"/>
    </location>
</feature>
<evidence type="ECO:0000313" key="10">
    <source>
        <dbReference type="EMBL" id="AWY38766.1"/>
    </source>
</evidence>
<dbReference type="AlphaFoldDB" id="A0A2Z4RCZ8"/>
<evidence type="ECO:0000256" key="5">
    <source>
        <dbReference type="ARBA" id="ARBA00022989"/>
    </source>
</evidence>
<keyword evidence="5 7" id="KW-1133">Transmembrane helix</keyword>
<evidence type="ECO:0000256" key="2">
    <source>
        <dbReference type="ARBA" id="ARBA00022475"/>
    </source>
</evidence>
<keyword evidence="10" id="KW-0645">Protease</keyword>
<dbReference type="PANTHER" id="PTHR43066:SF26">
    <property type="entry name" value="RHOMBOID PROTEASE GLPG"/>
    <property type="match status" value="1"/>
</dbReference>
<feature type="transmembrane region" description="Helical" evidence="7">
    <location>
        <begin position="236"/>
        <end position="257"/>
    </location>
</feature>
<organism evidence="10 11">
    <name type="scientific">Pseudomonas putida</name>
    <name type="common">Arthrobacter siderocapsulatus</name>
    <dbReference type="NCBI Taxonomy" id="303"/>
    <lineage>
        <taxon>Bacteria</taxon>
        <taxon>Pseudomonadati</taxon>
        <taxon>Pseudomonadota</taxon>
        <taxon>Gammaproteobacteria</taxon>
        <taxon>Pseudomonadales</taxon>
        <taxon>Pseudomonadaceae</taxon>
        <taxon>Pseudomonas</taxon>
    </lineage>
</organism>
<keyword evidence="4 7" id="KW-0812">Transmembrane</keyword>
<gene>
    <name evidence="10" type="ORF">DKY63_02120</name>
</gene>
<feature type="transmembrane region" description="Helical" evidence="7">
    <location>
        <begin position="141"/>
        <end position="165"/>
    </location>
</feature>
<dbReference type="Gene3D" id="3.30.70.2080">
    <property type="match status" value="1"/>
</dbReference>
<keyword evidence="2" id="KW-1003">Cell membrane</keyword>
<evidence type="ECO:0000259" key="8">
    <source>
        <dbReference type="Pfam" id="PF01694"/>
    </source>
</evidence>
<dbReference type="Pfam" id="PF01694">
    <property type="entry name" value="Rhomboid"/>
    <property type="match status" value="1"/>
</dbReference>
<dbReference type="Proteomes" id="UP000250299">
    <property type="component" value="Chromosome"/>
</dbReference>
<feature type="transmembrane region" description="Helical" evidence="7">
    <location>
        <begin position="204"/>
        <end position="224"/>
    </location>
</feature>
<keyword evidence="3" id="KW-0997">Cell inner membrane</keyword>
<name>A0A2Z4RCZ8_PSEPU</name>
<evidence type="ECO:0000259" key="9">
    <source>
        <dbReference type="Pfam" id="PF16733"/>
    </source>
</evidence>
<dbReference type="Gene3D" id="1.20.1540.10">
    <property type="entry name" value="Rhomboid-like"/>
    <property type="match status" value="1"/>
</dbReference>
<evidence type="ECO:0000256" key="4">
    <source>
        <dbReference type="ARBA" id="ARBA00022692"/>
    </source>
</evidence>
<evidence type="ECO:0000256" key="6">
    <source>
        <dbReference type="ARBA" id="ARBA00023136"/>
    </source>
</evidence>
<dbReference type="EMBL" id="CP029693">
    <property type="protein sequence ID" value="AWY38766.1"/>
    <property type="molecule type" value="Genomic_DNA"/>
</dbReference>
<reference evidence="10 11" key="1">
    <citation type="submission" date="2018-05" db="EMBL/GenBank/DDBJ databases">
        <title>Whole genome sequence of Pseudomonas putida JBC17.</title>
        <authorList>
            <person name="Lee Y.H."/>
            <person name="David K."/>
        </authorList>
    </citation>
    <scope>NUCLEOTIDE SEQUENCE [LARGE SCALE GENOMIC DNA]</scope>
    <source>
        <strain evidence="10 11">JBC17</strain>
    </source>
</reference>
<dbReference type="GO" id="GO:0004252">
    <property type="term" value="F:serine-type endopeptidase activity"/>
    <property type="evidence" value="ECO:0007669"/>
    <property type="project" value="InterPro"/>
</dbReference>
<evidence type="ECO:0000256" key="1">
    <source>
        <dbReference type="ARBA" id="ARBA00004141"/>
    </source>
</evidence>
<protein>
    <submittedName>
        <fullName evidence="10">Rhomboid family intramembrane serine protease</fullName>
    </submittedName>
</protein>
<dbReference type="InterPro" id="IPR022764">
    <property type="entry name" value="Peptidase_S54_rhomboid_dom"/>
</dbReference>
<dbReference type="InterPro" id="IPR031976">
    <property type="entry name" value="NRho"/>
</dbReference>
<dbReference type="InterPro" id="IPR038244">
    <property type="entry name" value="NRho_sf"/>
</dbReference>